<reference evidence="3 4" key="1">
    <citation type="journal article" date="2017" name="BMC Genomics">
        <title>Genome sequencing of 39 Akkermansia muciniphila isolates reveals its population structure, genomic and functional diverisity, and global distribution in mammalian gut microbiotas.</title>
        <authorList>
            <person name="Guo X."/>
            <person name="Li S."/>
            <person name="Zhang J."/>
            <person name="Wu F."/>
            <person name="Li X."/>
            <person name="Wu D."/>
            <person name="Zhang M."/>
            <person name="Ou Z."/>
            <person name="Jie Z."/>
            <person name="Yan Q."/>
            <person name="Li P."/>
            <person name="Yi J."/>
            <person name="Peng Y."/>
        </authorList>
    </citation>
    <scope>NUCLEOTIDE SEQUENCE [LARGE SCALE GENOMIC DNA]</scope>
    <source>
        <strain evidence="3 4">GP24</strain>
    </source>
</reference>
<feature type="transmembrane region" description="Helical" evidence="2">
    <location>
        <begin position="18"/>
        <end position="39"/>
    </location>
</feature>
<feature type="transmembrane region" description="Helical" evidence="2">
    <location>
        <begin position="384"/>
        <end position="409"/>
    </location>
</feature>
<dbReference type="RefSeq" id="WP_102713396.1">
    <property type="nucleotide sequence ID" value="NZ_PJKA01000010.1"/>
</dbReference>
<feature type="transmembrane region" description="Helical" evidence="2">
    <location>
        <begin position="272"/>
        <end position="293"/>
    </location>
</feature>
<dbReference type="EMBL" id="PJKA01000010">
    <property type="protein sequence ID" value="PNC18102.1"/>
    <property type="molecule type" value="Genomic_DNA"/>
</dbReference>
<sequence>MNGTRHSRTYPWSQPFRWLWLVLALAASGVMIVKMPAGMDASASGRPRMAMKPAEEAPAGTRGEGKGKEEAPAASPAPAPKKRHHSRSAQAPETGAGKILARLPQIGSLIGLVALAAFIGGIAEIFRFHFALGKLFGGLARWAHLPEIISLSIPTALYSNAAANGMLVSSHAEGKITHSNLIAGGMMNSYLSFVSHSLRVAYPVIGAVGLPAICYFGWQMGFGFLFIAGVLFLHRRKSPPAVPEAAASGEAPAAGRPSPEWRKSLRQTCLRVLALVFRMLCLTVPLMIGVEWLMKNGLFSWWEEHVPDWVNRIFPAELMSIVAAQMGGLVQAAGVAANLRSHGMVTSSQILLAMLVASAIGNPIRALRRNLPSAMGIFPTRDALTIVLVMQLSRMIGAILLIALTGLFIHYTH</sequence>
<evidence type="ECO:0000313" key="3">
    <source>
        <dbReference type="EMBL" id="PNC18102.1"/>
    </source>
</evidence>
<gene>
    <name evidence="3" type="ORF">CXU22_05550</name>
</gene>
<comment type="caution">
    <text evidence="3">The sequence shown here is derived from an EMBL/GenBank/DDBJ whole genome shotgun (WGS) entry which is preliminary data.</text>
</comment>
<evidence type="ECO:0000256" key="2">
    <source>
        <dbReference type="SAM" id="Phobius"/>
    </source>
</evidence>
<protein>
    <recommendedName>
        <fullName evidence="5">Nucleoside recognition protein</fullName>
    </recommendedName>
</protein>
<dbReference type="InterPro" id="IPR038880">
    <property type="entry name" value="MJ0871-like"/>
</dbReference>
<dbReference type="PANTHER" id="PTHR38139:SF1">
    <property type="entry name" value="NUCLEOSIDE TRANSPORTER_FEOB GTPASE GATE DOMAIN-CONTAINING PROTEIN"/>
    <property type="match status" value="1"/>
</dbReference>
<proteinExistence type="predicted"/>
<evidence type="ECO:0008006" key="5">
    <source>
        <dbReference type="Google" id="ProtNLM"/>
    </source>
</evidence>
<dbReference type="OrthoDB" id="5453678at2"/>
<accession>A0A2N8HDR6</accession>
<name>A0A2N8HDR6_9BACT</name>
<dbReference type="PANTHER" id="PTHR38139">
    <property type="entry name" value="GATE DOMAIN-CONTAINING PROTEIN"/>
    <property type="match status" value="1"/>
</dbReference>
<feature type="region of interest" description="Disordered" evidence="1">
    <location>
        <begin position="43"/>
        <end position="94"/>
    </location>
</feature>
<feature type="transmembrane region" description="Helical" evidence="2">
    <location>
        <begin position="208"/>
        <end position="233"/>
    </location>
</feature>
<keyword evidence="2" id="KW-1133">Transmembrane helix</keyword>
<feature type="transmembrane region" description="Helical" evidence="2">
    <location>
        <begin position="344"/>
        <end position="364"/>
    </location>
</feature>
<dbReference type="Proteomes" id="UP000236000">
    <property type="component" value="Unassembled WGS sequence"/>
</dbReference>
<dbReference type="AlphaFoldDB" id="A0A2N8HDR6"/>
<evidence type="ECO:0000256" key="1">
    <source>
        <dbReference type="SAM" id="MobiDB-lite"/>
    </source>
</evidence>
<evidence type="ECO:0000313" key="4">
    <source>
        <dbReference type="Proteomes" id="UP000236000"/>
    </source>
</evidence>
<keyword evidence="2" id="KW-0472">Membrane</keyword>
<keyword evidence="2" id="KW-0812">Transmembrane</keyword>
<organism evidence="3 4">
    <name type="scientific">Akkermansia muciniphila</name>
    <dbReference type="NCBI Taxonomy" id="239935"/>
    <lineage>
        <taxon>Bacteria</taxon>
        <taxon>Pseudomonadati</taxon>
        <taxon>Verrucomicrobiota</taxon>
        <taxon>Verrucomicrobiia</taxon>
        <taxon>Verrucomicrobiales</taxon>
        <taxon>Akkermansiaceae</taxon>
        <taxon>Akkermansia</taxon>
    </lineage>
</organism>
<feature type="transmembrane region" description="Helical" evidence="2">
    <location>
        <begin position="106"/>
        <end position="128"/>
    </location>
</feature>